<gene>
    <name evidence="2" type="ORF">BDEG_22786</name>
</gene>
<accession>A0A177WFL4</accession>
<feature type="transmembrane region" description="Helical" evidence="1">
    <location>
        <begin position="52"/>
        <end position="72"/>
    </location>
</feature>
<evidence type="ECO:0000256" key="1">
    <source>
        <dbReference type="SAM" id="Phobius"/>
    </source>
</evidence>
<keyword evidence="1" id="KW-0812">Transmembrane</keyword>
<proteinExistence type="predicted"/>
<evidence type="ECO:0000313" key="2">
    <source>
        <dbReference type="EMBL" id="OAJ38889.1"/>
    </source>
</evidence>
<organism evidence="2 3">
    <name type="scientific">Batrachochytrium dendrobatidis (strain JEL423)</name>
    <dbReference type="NCBI Taxonomy" id="403673"/>
    <lineage>
        <taxon>Eukaryota</taxon>
        <taxon>Fungi</taxon>
        <taxon>Fungi incertae sedis</taxon>
        <taxon>Chytridiomycota</taxon>
        <taxon>Chytridiomycota incertae sedis</taxon>
        <taxon>Chytridiomycetes</taxon>
        <taxon>Rhizophydiales</taxon>
        <taxon>Rhizophydiales incertae sedis</taxon>
        <taxon>Batrachochytrium</taxon>
    </lineage>
</organism>
<keyword evidence="1" id="KW-1133">Transmembrane helix</keyword>
<feature type="transmembrane region" description="Helical" evidence="1">
    <location>
        <begin position="116"/>
        <end position="149"/>
    </location>
</feature>
<reference evidence="2 3" key="2">
    <citation type="submission" date="2016-05" db="EMBL/GenBank/DDBJ databases">
        <title>Lineage-specific infection strategies underlie the spectrum of fungal disease in amphibians.</title>
        <authorList>
            <person name="Cuomo C.A."/>
            <person name="Farrer R.A."/>
            <person name="James T."/>
            <person name="Longcore J."/>
            <person name="Birren B."/>
        </authorList>
    </citation>
    <scope>NUCLEOTIDE SEQUENCE [LARGE SCALE GENOMIC DNA]</scope>
    <source>
        <strain evidence="2 3">JEL423</strain>
    </source>
</reference>
<dbReference type="AlphaFoldDB" id="A0A177WFL4"/>
<protein>
    <submittedName>
        <fullName evidence="2">Uncharacterized protein</fullName>
    </submittedName>
</protein>
<sequence length="161" mass="17768">MANPLPEPKSEKSYAVCAQKKAHELFNTVMNTMGWSPDKFAKQLDKNPPLKASILYCTACILCHSTGCIYLFCRCDWPDYPWNCRLVLKGHVFSHLDLTCENYWHLGTGVAVVHGGLVVVAGLALTACISVGVFLAAVVTFCFSTAYFGSKYVTKMTTKTE</sequence>
<name>A0A177WFL4_BATDL</name>
<dbReference type="EMBL" id="DS022302">
    <property type="protein sequence ID" value="OAJ38889.1"/>
    <property type="molecule type" value="Genomic_DNA"/>
</dbReference>
<keyword evidence="1" id="KW-0472">Membrane</keyword>
<reference evidence="2 3" key="1">
    <citation type="submission" date="2006-10" db="EMBL/GenBank/DDBJ databases">
        <title>The Genome Sequence of Batrachochytrium dendrobatidis JEL423.</title>
        <authorList>
            <consortium name="The Broad Institute Genome Sequencing Platform"/>
            <person name="Birren B."/>
            <person name="Lander E."/>
            <person name="Galagan J."/>
            <person name="Cuomo C."/>
            <person name="Devon K."/>
            <person name="Jaffe D."/>
            <person name="Butler J."/>
            <person name="Alvarez P."/>
            <person name="Gnerre S."/>
            <person name="Grabherr M."/>
            <person name="Kleber M."/>
            <person name="Mauceli E."/>
            <person name="Brockman W."/>
            <person name="Young S."/>
            <person name="LaButti K."/>
            <person name="Sykes S."/>
            <person name="DeCaprio D."/>
            <person name="Crawford M."/>
            <person name="Koehrsen M."/>
            <person name="Engels R."/>
            <person name="Montgomery P."/>
            <person name="Pearson M."/>
            <person name="Howarth C."/>
            <person name="Larson L."/>
            <person name="White J."/>
            <person name="O'Leary S."/>
            <person name="Kodira C."/>
            <person name="Zeng Q."/>
            <person name="Yandava C."/>
            <person name="Alvarado L."/>
            <person name="Longcore J."/>
            <person name="James T."/>
        </authorList>
    </citation>
    <scope>NUCLEOTIDE SEQUENCE [LARGE SCALE GENOMIC DNA]</scope>
    <source>
        <strain evidence="2 3">JEL423</strain>
    </source>
</reference>
<dbReference type="VEuPathDB" id="FungiDB:BDEG_22786"/>
<evidence type="ECO:0000313" key="3">
    <source>
        <dbReference type="Proteomes" id="UP000077115"/>
    </source>
</evidence>
<dbReference type="Proteomes" id="UP000077115">
    <property type="component" value="Unassembled WGS sequence"/>
</dbReference>